<reference evidence="1" key="2">
    <citation type="submission" date="2022-01" db="EMBL/GenBank/DDBJ databases">
        <authorList>
            <person name="Yamashiro T."/>
            <person name="Shiraishi A."/>
            <person name="Satake H."/>
            <person name="Nakayama K."/>
        </authorList>
    </citation>
    <scope>NUCLEOTIDE SEQUENCE</scope>
</reference>
<proteinExistence type="predicted"/>
<keyword evidence="2" id="KW-1185">Reference proteome</keyword>
<dbReference type="EMBL" id="BQNB010020793">
    <property type="protein sequence ID" value="GJT99691.1"/>
    <property type="molecule type" value="Genomic_DNA"/>
</dbReference>
<dbReference type="Proteomes" id="UP001151760">
    <property type="component" value="Unassembled WGS sequence"/>
</dbReference>
<evidence type="ECO:0000313" key="1">
    <source>
        <dbReference type="EMBL" id="GJT99691.1"/>
    </source>
</evidence>
<reference evidence="1" key="1">
    <citation type="journal article" date="2022" name="Int. J. Mol. Sci.">
        <title>Draft Genome of Tanacetum Coccineum: Genomic Comparison of Closely Related Tanacetum-Family Plants.</title>
        <authorList>
            <person name="Yamashiro T."/>
            <person name="Shiraishi A."/>
            <person name="Nakayama K."/>
            <person name="Satake H."/>
        </authorList>
    </citation>
    <scope>NUCLEOTIDE SEQUENCE</scope>
</reference>
<gene>
    <name evidence="1" type="ORF">Tco_1110030</name>
</gene>
<accession>A0ABQ5IHL1</accession>
<name>A0ABQ5IHL1_9ASTR</name>
<organism evidence="1 2">
    <name type="scientific">Tanacetum coccineum</name>
    <dbReference type="NCBI Taxonomy" id="301880"/>
    <lineage>
        <taxon>Eukaryota</taxon>
        <taxon>Viridiplantae</taxon>
        <taxon>Streptophyta</taxon>
        <taxon>Embryophyta</taxon>
        <taxon>Tracheophyta</taxon>
        <taxon>Spermatophyta</taxon>
        <taxon>Magnoliopsida</taxon>
        <taxon>eudicotyledons</taxon>
        <taxon>Gunneridae</taxon>
        <taxon>Pentapetalae</taxon>
        <taxon>asterids</taxon>
        <taxon>campanulids</taxon>
        <taxon>Asterales</taxon>
        <taxon>Asteraceae</taxon>
        <taxon>Asteroideae</taxon>
        <taxon>Anthemideae</taxon>
        <taxon>Anthemidinae</taxon>
        <taxon>Tanacetum</taxon>
    </lineage>
</organism>
<sequence>MQERQTHSYMGNFSKGNDHIARQCTQPMKVHNSAWFKEKMLLAQVQNAGIALSKEQLAILADTGEKLILAQDCEQQAFVDDSNDEFTSESNMISYEQYLKEKKSQVVQNTPSPANQDSMIMFVIEQMSNSSYKSGVKVIYVVTAKVKDFEWRDDDRDYELGGQKWRPDSGEWDRKTRMVTLRAGQVVQTI</sequence>
<evidence type="ECO:0000313" key="2">
    <source>
        <dbReference type="Proteomes" id="UP001151760"/>
    </source>
</evidence>
<protein>
    <submittedName>
        <fullName evidence="1">Uncharacterized protein</fullName>
    </submittedName>
</protein>
<comment type="caution">
    <text evidence="1">The sequence shown here is derived from an EMBL/GenBank/DDBJ whole genome shotgun (WGS) entry which is preliminary data.</text>
</comment>